<dbReference type="RefSeq" id="WP_006908755.1">
    <property type="nucleotide sequence ID" value="NZ_JASOOE010000007.1"/>
</dbReference>
<feature type="transmembrane region" description="Helical" evidence="1">
    <location>
        <begin position="6"/>
        <end position="24"/>
    </location>
</feature>
<comment type="caution">
    <text evidence="2">The sequence shown here is derived from an EMBL/GenBank/DDBJ whole genome shotgun (WGS) entry which is preliminary data.</text>
</comment>
<keyword evidence="1" id="KW-1133">Transmembrane helix</keyword>
<evidence type="ECO:0000313" key="3">
    <source>
        <dbReference type="Proteomes" id="UP001229251"/>
    </source>
</evidence>
<name>A0AAJ1Q692_9LACT</name>
<reference evidence="2" key="1">
    <citation type="submission" date="2023-05" db="EMBL/GenBank/DDBJ databases">
        <title>Cataloging the Phylogenetic Diversity of Human Bladder Bacteria.</title>
        <authorList>
            <person name="Du J."/>
        </authorList>
    </citation>
    <scope>NUCLEOTIDE SEQUENCE</scope>
    <source>
        <strain evidence="2">UMB1231</strain>
    </source>
</reference>
<keyword evidence="1" id="KW-0812">Transmembrane</keyword>
<evidence type="ECO:0000256" key="1">
    <source>
        <dbReference type="SAM" id="Phobius"/>
    </source>
</evidence>
<keyword evidence="1" id="KW-0472">Membrane</keyword>
<dbReference type="AlphaFoldDB" id="A0AAJ1Q692"/>
<accession>A0AAJ1Q692</accession>
<dbReference type="Proteomes" id="UP001229251">
    <property type="component" value="Unassembled WGS sequence"/>
</dbReference>
<feature type="transmembrane region" description="Helical" evidence="1">
    <location>
        <begin position="54"/>
        <end position="72"/>
    </location>
</feature>
<evidence type="ECO:0000313" key="2">
    <source>
        <dbReference type="EMBL" id="MDK7187305.1"/>
    </source>
</evidence>
<gene>
    <name evidence="2" type="ORF">QP433_04860</name>
</gene>
<dbReference type="EMBL" id="JASOOE010000007">
    <property type="protein sequence ID" value="MDK7187305.1"/>
    <property type="molecule type" value="Genomic_DNA"/>
</dbReference>
<proteinExistence type="predicted"/>
<organism evidence="2 3">
    <name type="scientific">Facklamia hominis</name>
    <dbReference type="NCBI Taxonomy" id="178214"/>
    <lineage>
        <taxon>Bacteria</taxon>
        <taxon>Bacillati</taxon>
        <taxon>Bacillota</taxon>
        <taxon>Bacilli</taxon>
        <taxon>Lactobacillales</taxon>
        <taxon>Aerococcaceae</taxon>
        <taxon>Facklamia</taxon>
    </lineage>
</organism>
<protein>
    <submittedName>
        <fullName evidence="2">DUF3784 domain-containing protein</fullName>
    </submittedName>
</protein>
<sequence>MVLLKLILTMLGTTFLLLGYLIVFRKKYSLINGFEAALKAGEKEASDAERVGKTYLLIGLKFLIVMGILCFFA</sequence>